<gene>
    <name evidence="1" type="ORF">METZ01_LOCUS471901</name>
</gene>
<dbReference type="EMBL" id="UINC01200249">
    <property type="protein sequence ID" value="SVE19047.1"/>
    <property type="molecule type" value="Genomic_DNA"/>
</dbReference>
<sequence>MSEVEEIYEAVDDINPDLVENASDLEELLELLLFLGFPTI</sequence>
<accession>A0A383BG02</accession>
<reference evidence="1" key="1">
    <citation type="submission" date="2018-05" db="EMBL/GenBank/DDBJ databases">
        <authorList>
            <person name="Lanie J.A."/>
            <person name="Ng W.-L."/>
            <person name="Kazmierczak K.M."/>
            <person name="Andrzejewski T.M."/>
            <person name="Davidsen T.M."/>
            <person name="Wayne K.J."/>
            <person name="Tettelin H."/>
            <person name="Glass J.I."/>
            <person name="Rusch D."/>
            <person name="Podicherti R."/>
            <person name="Tsui H.-C.T."/>
            <person name="Winkler M.E."/>
        </authorList>
    </citation>
    <scope>NUCLEOTIDE SEQUENCE</scope>
</reference>
<protein>
    <submittedName>
        <fullName evidence="1">Uncharacterized protein</fullName>
    </submittedName>
</protein>
<evidence type="ECO:0000313" key="1">
    <source>
        <dbReference type="EMBL" id="SVE19047.1"/>
    </source>
</evidence>
<dbReference type="AlphaFoldDB" id="A0A383BG02"/>
<proteinExistence type="predicted"/>
<organism evidence="1">
    <name type="scientific">marine metagenome</name>
    <dbReference type="NCBI Taxonomy" id="408172"/>
    <lineage>
        <taxon>unclassified sequences</taxon>
        <taxon>metagenomes</taxon>
        <taxon>ecological metagenomes</taxon>
    </lineage>
</organism>
<name>A0A383BG02_9ZZZZ</name>